<keyword evidence="1" id="KW-1133">Transmembrane helix</keyword>
<sequence>MATATSGKGPVRRSRTRRMGESAFGLVLVGRNVLITAIAMLLMTGGVWTSWGTAQHAMLTKGREQGTMAVERCRQQVCSGRFTPRDASRPGRQVVMARAVNPAKGQRFPVSVKPGTDEVVRTGLPGVLYAWIPFGGSLLLVALVIAGGLRMRRTAWVVALLGAALLGGAYATL</sequence>
<dbReference type="Proteomes" id="UP001167160">
    <property type="component" value="Unassembled WGS sequence"/>
</dbReference>
<evidence type="ECO:0000313" key="3">
    <source>
        <dbReference type="Proteomes" id="UP001167160"/>
    </source>
</evidence>
<evidence type="ECO:0008006" key="4">
    <source>
        <dbReference type="Google" id="ProtNLM"/>
    </source>
</evidence>
<name>A0ABT0XA14_9ACTN</name>
<feature type="transmembrane region" description="Helical" evidence="1">
    <location>
        <begin position="154"/>
        <end position="172"/>
    </location>
</feature>
<evidence type="ECO:0000256" key="1">
    <source>
        <dbReference type="SAM" id="Phobius"/>
    </source>
</evidence>
<accession>A0ABT0XA14</accession>
<organism evidence="2 3">
    <name type="scientific">Streptomyces meridianus</name>
    <dbReference type="NCBI Taxonomy" id="2938945"/>
    <lineage>
        <taxon>Bacteria</taxon>
        <taxon>Bacillati</taxon>
        <taxon>Actinomycetota</taxon>
        <taxon>Actinomycetes</taxon>
        <taxon>Kitasatosporales</taxon>
        <taxon>Streptomycetaceae</taxon>
        <taxon>Streptomyces</taxon>
    </lineage>
</organism>
<proteinExistence type="predicted"/>
<comment type="caution">
    <text evidence="2">The sequence shown here is derived from an EMBL/GenBank/DDBJ whole genome shotgun (WGS) entry which is preliminary data.</text>
</comment>
<feature type="transmembrane region" description="Helical" evidence="1">
    <location>
        <begin position="22"/>
        <end position="43"/>
    </location>
</feature>
<keyword evidence="1" id="KW-0812">Transmembrane</keyword>
<dbReference type="EMBL" id="JAMQGM010000037">
    <property type="protein sequence ID" value="MCM2579135.1"/>
    <property type="molecule type" value="Genomic_DNA"/>
</dbReference>
<gene>
    <name evidence="2" type="ORF">M1E25_17560</name>
</gene>
<dbReference type="RefSeq" id="WP_251416588.1">
    <property type="nucleotide sequence ID" value="NZ_JAMQGM010000037.1"/>
</dbReference>
<keyword evidence="1" id="KW-0472">Membrane</keyword>
<protein>
    <recommendedName>
        <fullName evidence="4">Integral membrane protein</fullName>
    </recommendedName>
</protein>
<evidence type="ECO:0000313" key="2">
    <source>
        <dbReference type="EMBL" id="MCM2579135.1"/>
    </source>
</evidence>
<feature type="transmembrane region" description="Helical" evidence="1">
    <location>
        <begin position="128"/>
        <end position="147"/>
    </location>
</feature>
<keyword evidence="3" id="KW-1185">Reference proteome</keyword>
<reference evidence="2" key="1">
    <citation type="journal article" date="2023" name="Int. J. Syst. Evol. Microbiol.">
        <title>Streptomyces meridianus sp. nov. isolated from brackish water of the Tagus estuary in Alcochete, Portugal.</title>
        <authorList>
            <person name="Santos J.D.N."/>
            <person name="Klimek D."/>
            <person name="Calusinska M."/>
            <person name="Lobo Da Cunha A."/>
            <person name="Catita J."/>
            <person name="Goncalves H."/>
            <person name="Gonzalez I."/>
            <person name="Reyes F."/>
            <person name="Lage O.M."/>
        </authorList>
    </citation>
    <scope>NUCLEOTIDE SEQUENCE</scope>
    <source>
        <strain evidence="2">MTZ3.1</strain>
    </source>
</reference>